<evidence type="ECO:0000256" key="1">
    <source>
        <dbReference type="SAM" id="MobiDB-lite"/>
    </source>
</evidence>
<evidence type="ECO:0000313" key="2">
    <source>
        <dbReference type="EMBL" id="CAK9201126.1"/>
    </source>
</evidence>
<name>A0ABP0TNN4_9BRYO</name>
<proteinExistence type="predicted"/>
<reference evidence="2" key="1">
    <citation type="submission" date="2024-02" db="EMBL/GenBank/DDBJ databases">
        <authorList>
            <consortium name="ELIXIR-Norway"/>
            <consortium name="Elixir Norway"/>
        </authorList>
    </citation>
    <scope>NUCLEOTIDE SEQUENCE</scope>
</reference>
<dbReference type="Proteomes" id="UP001497512">
    <property type="component" value="Chromosome 13"/>
</dbReference>
<dbReference type="EMBL" id="OZ019905">
    <property type="protein sequence ID" value="CAK9201126.1"/>
    <property type="molecule type" value="Genomic_DNA"/>
</dbReference>
<sequence length="77" mass="8613">MCAGLVRTSERSTRDTTEIEEWRRESTTRDGAGESSCLRKALELGSEEEFNSLSAQLWGAALGVKLQKILLVLENRQ</sequence>
<feature type="region of interest" description="Disordered" evidence="1">
    <location>
        <begin position="1"/>
        <end position="33"/>
    </location>
</feature>
<gene>
    <name evidence="2" type="ORF">CSSPTR1EN2_LOCUS5751</name>
</gene>
<evidence type="ECO:0000313" key="3">
    <source>
        <dbReference type="Proteomes" id="UP001497512"/>
    </source>
</evidence>
<feature type="compositionally biased region" description="Basic and acidic residues" evidence="1">
    <location>
        <begin position="8"/>
        <end position="32"/>
    </location>
</feature>
<accession>A0ABP0TNN4</accession>
<protein>
    <submittedName>
        <fullName evidence="2">Uncharacterized protein</fullName>
    </submittedName>
</protein>
<keyword evidence="3" id="KW-1185">Reference proteome</keyword>
<organism evidence="2 3">
    <name type="scientific">Sphagnum troendelagicum</name>
    <dbReference type="NCBI Taxonomy" id="128251"/>
    <lineage>
        <taxon>Eukaryota</taxon>
        <taxon>Viridiplantae</taxon>
        <taxon>Streptophyta</taxon>
        <taxon>Embryophyta</taxon>
        <taxon>Bryophyta</taxon>
        <taxon>Sphagnophytina</taxon>
        <taxon>Sphagnopsida</taxon>
        <taxon>Sphagnales</taxon>
        <taxon>Sphagnaceae</taxon>
        <taxon>Sphagnum</taxon>
    </lineage>
</organism>